<gene>
    <name evidence="3" type="ORF">TCIL3000_1_600</name>
</gene>
<evidence type="ECO:0000256" key="1">
    <source>
        <dbReference type="ARBA" id="ARBA00022737"/>
    </source>
</evidence>
<keyword evidence="1" id="KW-0677">Repeat</keyword>
<dbReference type="InterPro" id="IPR011990">
    <property type="entry name" value="TPR-like_helical_dom_sf"/>
</dbReference>
<dbReference type="PANTHER" id="PTHR47447">
    <property type="entry name" value="OS03G0856100 PROTEIN"/>
    <property type="match status" value="1"/>
</dbReference>
<name>G0UIV4_TRYCI</name>
<organism evidence="3">
    <name type="scientific">Trypanosoma congolense (strain IL3000)</name>
    <dbReference type="NCBI Taxonomy" id="1068625"/>
    <lineage>
        <taxon>Eukaryota</taxon>
        <taxon>Discoba</taxon>
        <taxon>Euglenozoa</taxon>
        <taxon>Kinetoplastea</taxon>
        <taxon>Metakinetoplastina</taxon>
        <taxon>Trypanosomatida</taxon>
        <taxon>Trypanosomatidae</taxon>
        <taxon>Trypanosoma</taxon>
        <taxon>Nannomonas</taxon>
    </lineage>
</organism>
<dbReference type="Gene3D" id="1.25.40.10">
    <property type="entry name" value="Tetratricopeptide repeat domain"/>
    <property type="match status" value="2"/>
</dbReference>
<feature type="region of interest" description="Disordered" evidence="2">
    <location>
        <begin position="222"/>
        <end position="247"/>
    </location>
</feature>
<sequence length="527" mass="58802">MSSWYRVSSNAACLFFSPCQSTLAVQYRRVVIPLVEAVSTAPRNDEKKPETSYRFAVKDEERGLYDHGVTPDAKALAAEAEAQYRATSDYLHSPAGGVAAAELRTEVDGVTVTCIAAPFGEEFVPSSKERFAHRGHIGEISRQRAIERKYLLDAHSELNIRKERQLSELLSSPMPLLRKSEEIQQMLLSDFYPQRFTVSARNIETVIVLWARCSLEQRLGGRGVGQQTQKQLSGSKEKPSPSPRVEGTFQVETMDAVPFLDAMKRLYFYARQTHVAPTPLVLEHIMTTLVAVTARDSGVFHLANRLLLDADKYVVLPTRTTYAAFFTICSLHNAMAFALARFRDAVVNLHVAVDAAMATALLEGLVQNGLVEEAVLLLARLQHVPMDVQLLNKSLEVLLLSKQPQACFAAFEAVQTSDVKPTAETYTLLLLACERSGLWGHTTAILADMQRRRVKGDGRTLNLLLKGLLTLRLNDYSRQLYETMVNKNVEVWPALESHMKSRAAPTSRRRPPASSKPWVSEQSSRCE</sequence>
<proteinExistence type="predicted"/>
<dbReference type="AlphaFoldDB" id="G0UIV4"/>
<evidence type="ECO:0000256" key="2">
    <source>
        <dbReference type="SAM" id="MobiDB-lite"/>
    </source>
</evidence>
<feature type="compositionally biased region" description="Polar residues" evidence="2">
    <location>
        <begin position="225"/>
        <end position="234"/>
    </location>
</feature>
<feature type="compositionally biased region" description="Low complexity" evidence="2">
    <location>
        <begin position="502"/>
        <end position="517"/>
    </location>
</feature>
<reference evidence="3" key="1">
    <citation type="journal article" date="2012" name="Proc. Natl. Acad. Sci. U.S.A.">
        <title>Antigenic diversity is generated by distinct evolutionary mechanisms in African trypanosome species.</title>
        <authorList>
            <person name="Jackson A.P."/>
            <person name="Berry A."/>
            <person name="Aslett M."/>
            <person name="Allison H.C."/>
            <person name="Burton P."/>
            <person name="Vavrova-Anderson J."/>
            <person name="Brown R."/>
            <person name="Browne H."/>
            <person name="Corton N."/>
            <person name="Hauser H."/>
            <person name="Gamble J."/>
            <person name="Gilderthorp R."/>
            <person name="Marcello L."/>
            <person name="McQuillan J."/>
            <person name="Otto T.D."/>
            <person name="Quail M.A."/>
            <person name="Sanders M.J."/>
            <person name="van Tonder A."/>
            <person name="Ginger M.L."/>
            <person name="Field M.C."/>
            <person name="Barry J.D."/>
            <person name="Hertz-Fowler C."/>
            <person name="Berriman M."/>
        </authorList>
    </citation>
    <scope>NUCLEOTIDE SEQUENCE</scope>
    <source>
        <strain evidence="3">IL3000</strain>
    </source>
</reference>
<evidence type="ECO:0000313" key="3">
    <source>
        <dbReference type="EMBL" id="CCC89304.1"/>
    </source>
</evidence>
<dbReference type="PANTHER" id="PTHR47447:SF23">
    <property type="entry name" value="PENTACOTRIPEPTIDE-REPEAT REGION OF PRORP DOMAIN-CONTAINING PROTEIN"/>
    <property type="match status" value="1"/>
</dbReference>
<dbReference type="VEuPathDB" id="TriTrypDB:TcIL3000_1_600"/>
<feature type="region of interest" description="Disordered" evidence="2">
    <location>
        <begin position="500"/>
        <end position="527"/>
    </location>
</feature>
<protein>
    <submittedName>
        <fullName evidence="3">Uncharacterized protein TCIL3000_1_600</fullName>
    </submittedName>
</protein>
<accession>G0UIV4</accession>
<dbReference type="EMBL" id="HE575314">
    <property type="protein sequence ID" value="CCC89304.1"/>
    <property type="molecule type" value="Genomic_DNA"/>
</dbReference>